<keyword evidence="2" id="KW-0812">Transmembrane</keyword>
<feature type="transmembrane region" description="Helical" evidence="2">
    <location>
        <begin position="12"/>
        <end position="33"/>
    </location>
</feature>
<dbReference type="Proteomes" id="UP000318413">
    <property type="component" value="Unassembled WGS sequence"/>
</dbReference>
<evidence type="ECO:0000256" key="1">
    <source>
        <dbReference type="SAM" id="MobiDB-lite"/>
    </source>
</evidence>
<accession>A0A502CRC8</accession>
<proteinExistence type="predicted"/>
<comment type="caution">
    <text evidence="3">The sequence shown here is derived from an EMBL/GenBank/DDBJ whole genome shotgun (WGS) entry which is preliminary data.</text>
</comment>
<keyword evidence="2" id="KW-0472">Membrane</keyword>
<feature type="region of interest" description="Disordered" evidence="1">
    <location>
        <begin position="114"/>
        <end position="151"/>
    </location>
</feature>
<keyword evidence="2" id="KW-1133">Transmembrane helix</keyword>
<evidence type="ECO:0000313" key="4">
    <source>
        <dbReference type="Proteomes" id="UP000318413"/>
    </source>
</evidence>
<evidence type="ECO:0000313" key="3">
    <source>
        <dbReference type="EMBL" id="TPG14356.1"/>
    </source>
</evidence>
<reference evidence="3 4" key="1">
    <citation type="journal article" date="2019" name="Environ. Microbiol.">
        <title>Species interactions and distinct microbial communities in high Arctic permafrost affected cryosols are associated with the CH4 and CO2 gas fluxes.</title>
        <authorList>
            <person name="Altshuler I."/>
            <person name="Hamel J."/>
            <person name="Turney S."/>
            <person name="Magnuson E."/>
            <person name="Levesque R."/>
            <person name="Greer C."/>
            <person name="Whyte L.G."/>
        </authorList>
    </citation>
    <scope>NUCLEOTIDE SEQUENCE [LARGE SCALE GENOMIC DNA]</scope>
    <source>
        <strain evidence="3 4">S5.1</strain>
    </source>
</reference>
<gene>
    <name evidence="3" type="ORF">EAH84_03345</name>
</gene>
<dbReference type="OrthoDB" id="7567755at2"/>
<name>A0A502CRC8_9SPHN</name>
<keyword evidence="4" id="KW-1185">Reference proteome</keyword>
<dbReference type="RefSeq" id="WP_140867677.1">
    <property type="nucleotide sequence ID" value="NZ_RCZK01000002.1"/>
</dbReference>
<feature type="compositionally biased region" description="Low complexity" evidence="1">
    <location>
        <begin position="123"/>
        <end position="139"/>
    </location>
</feature>
<dbReference type="AlphaFoldDB" id="A0A502CRC8"/>
<evidence type="ECO:0000256" key="2">
    <source>
        <dbReference type="SAM" id="Phobius"/>
    </source>
</evidence>
<sequence>MKLLLSGLFARLRGEAAFIVLLVVAAVGAWLYVQYRQVANDRDDIRHRAELICAGVGQDFAASTSTGTASNGQLVTIDHGRGALCQRRVLDLADFKANTDERTAATLAQALADHDARQNTDNQAARAAAEAASSAAQRMESADADADAKNQVDRDWFAAVNGVAGLRPPRP</sequence>
<protein>
    <submittedName>
        <fullName evidence="3">Uncharacterized protein</fullName>
    </submittedName>
</protein>
<organism evidence="3 4">
    <name type="scientific">Sphingomonas oligophenolica</name>
    <dbReference type="NCBI Taxonomy" id="301154"/>
    <lineage>
        <taxon>Bacteria</taxon>
        <taxon>Pseudomonadati</taxon>
        <taxon>Pseudomonadota</taxon>
        <taxon>Alphaproteobacteria</taxon>
        <taxon>Sphingomonadales</taxon>
        <taxon>Sphingomonadaceae</taxon>
        <taxon>Sphingomonas</taxon>
    </lineage>
</organism>
<dbReference type="EMBL" id="RCZK01000002">
    <property type="protein sequence ID" value="TPG14356.1"/>
    <property type="molecule type" value="Genomic_DNA"/>
</dbReference>